<keyword evidence="1" id="KW-0732">Signal</keyword>
<dbReference type="STRING" id="414048.SAMN04489864_106174"/>
<evidence type="ECO:0000313" key="3">
    <source>
        <dbReference type="EMBL" id="SFH19608.1"/>
    </source>
</evidence>
<reference evidence="3 4" key="1">
    <citation type="submission" date="2016-10" db="EMBL/GenBank/DDBJ databases">
        <authorList>
            <person name="de Groot N.N."/>
        </authorList>
    </citation>
    <scope>NUCLEOTIDE SEQUENCE [LARGE SCALE GENOMIC DNA]</scope>
    <source>
        <strain evidence="3 4">DSM 18684</strain>
    </source>
</reference>
<feature type="chain" id="PRO_5011739009" description="DUF4397 domain-containing protein" evidence="1">
    <location>
        <begin position="22"/>
        <end position="226"/>
    </location>
</feature>
<name>A0A1I2Y1G2_9SPHI</name>
<dbReference type="Proteomes" id="UP000199666">
    <property type="component" value="Unassembled WGS sequence"/>
</dbReference>
<evidence type="ECO:0000259" key="2">
    <source>
        <dbReference type="Pfam" id="PF14344"/>
    </source>
</evidence>
<sequence length="226" mass="24517">MQYFKISIKVILLALVTLTLASCKKDPIENPAVSALSFVNAAAGAPDLRVFIGQNQANNDIFNFGKNIGYLNAYSGEREVSFFQGSEKKATGKFNLRDGRFYSLFLAGKWPETELVLLQDSLTRPAANKAHIRFVNMSKDAGLLNLGLTNGSTLVSEKAYKAASDYIEVNGNAAYTFVIRNHAALTDTVSIPAVNLEAGHSYTIWAKGLKTEVGNDALGVAVIKNY</sequence>
<dbReference type="RefSeq" id="WP_090994267.1">
    <property type="nucleotide sequence ID" value="NZ_FOPP01000006.1"/>
</dbReference>
<dbReference type="OrthoDB" id="9792011at2"/>
<gene>
    <name evidence="3" type="ORF">SAMN04489864_106174</name>
</gene>
<dbReference type="PROSITE" id="PS51257">
    <property type="entry name" value="PROKAR_LIPOPROTEIN"/>
    <property type="match status" value="1"/>
</dbReference>
<feature type="signal peptide" evidence="1">
    <location>
        <begin position="1"/>
        <end position="21"/>
    </location>
</feature>
<evidence type="ECO:0000313" key="4">
    <source>
        <dbReference type="Proteomes" id="UP000199666"/>
    </source>
</evidence>
<keyword evidence="4" id="KW-1185">Reference proteome</keyword>
<protein>
    <recommendedName>
        <fullName evidence="2">DUF4397 domain-containing protein</fullName>
    </recommendedName>
</protein>
<dbReference type="AlphaFoldDB" id="A0A1I2Y1G2"/>
<dbReference type="InterPro" id="IPR025510">
    <property type="entry name" value="DUF4397"/>
</dbReference>
<dbReference type="EMBL" id="FOPP01000006">
    <property type="protein sequence ID" value="SFH19608.1"/>
    <property type="molecule type" value="Genomic_DNA"/>
</dbReference>
<evidence type="ECO:0000256" key="1">
    <source>
        <dbReference type="SAM" id="SignalP"/>
    </source>
</evidence>
<organism evidence="3 4">
    <name type="scientific">Pedobacter insulae</name>
    <dbReference type="NCBI Taxonomy" id="414048"/>
    <lineage>
        <taxon>Bacteria</taxon>
        <taxon>Pseudomonadati</taxon>
        <taxon>Bacteroidota</taxon>
        <taxon>Sphingobacteriia</taxon>
        <taxon>Sphingobacteriales</taxon>
        <taxon>Sphingobacteriaceae</taxon>
        <taxon>Pedobacter</taxon>
    </lineage>
</organism>
<feature type="domain" description="DUF4397" evidence="2">
    <location>
        <begin position="35"/>
        <end position="145"/>
    </location>
</feature>
<accession>A0A1I2Y1G2</accession>
<dbReference type="Pfam" id="PF14344">
    <property type="entry name" value="DUF4397"/>
    <property type="match status" value="1"/>
</dbReference>
<proteinExistence type="predicted"/>